<dbReference type="Proteomes" id="UP000547528">
    <property type="component" value="Unassembled WGS sequence"/>
</dbReference>
<sequence>MAVTAVDFAASAHDLVQREATERGVADLITPVVADVSSWRPEISSLDIIAIVEKRSAQQ</sequence>
<reference evidence="1 2" key="1">
    <citation type="submission" date="2020-08" db="EMBL/GenBank/DDBJ databases">
        <title>Sequencing the genomes of 1000 actinobacteria strains.</title>
        <authorList>
            <person name="Klenk H.-P."/>
        </authorList>
    </citation>
    <scope>NUCLEOTIDE SEQUENCE [LARGE SCALE GENOMIC DNA]</scope>
    <source>
        <strain evidence="1 2">DSM 28238</strain>
    </source>
</reference>
<keyword evidence="2" id="KW-1185">Reference proteome</keyword>
<evidence type="ECO:0000313" key="1">
    <source>
        <dbReference type="EMBL" id="MBB3668409.1"/>
    </source>
</evidence>
<proteinExistence type="predicted"/>
<name>A0A7W5TWZ9_9MICC</name>
<comment type="caution">
    <text evidence="1">The sequence shown here is derived from an EMBL/GenBank/DDBJ whole genome shotgun (WGS) entry which is preliminary data.</text>
</comment>
<dbReference type="InterPro" id="IPR029063">
    <property type="entry name" value="SAM-dependent_MTases_sf"/>
</dbReference>
<protein>
    <submittedName>
        <fullName evidence="1">Uncharacterized protein</fullName>
    </submittedName>
</protein>
<organism evidence="1 2">
    <name type="scientific">Garicola koreensis</name>
    <dbReference type="NCBI Taxonomy" id="1262554"/>
    <lineage>
        <taxon>Bacteria</taxon>
        <taxon>Bacillati</taxon>
        <taxon>Actinomycetota</taxon>
        <taxon>Actinomycetes</taxon>
        <taxon>Micrococcales</taxon>
        <taxon>Micrococcaceae</taxon>
        <taxon>Garicola</taxon>
    </lineage>
</organism>
<gene>
    <name evidence="1" type="ORF">FHX47_002044</name>
</gene>
<dbReference type="Gene3D" id="3.40.50.150">
    <property type="entry name" value="Vaccinia Virus protein VP39"/>
    <property type="match status" value="1"/>
</dbReference>
<dbReference type="SUPFAM" id="SSF53335">
    <property type="entry name" value="S-adenosyl-L-methionine-dependent methyltransferases"/>
    <property type="match status" value="1"/>
</dbReference>
<dbReference type="AlphaFoldDB" id="A0A7W5TWZ9"/>
<accession>A0A7W5TWZ9</accession>
<dbReference type="EMBL" id="JACIBT010000018">
    <property type="protein sequence ID" value="MBB3668409.1"/>
    <property type="molecule type" value="Genomic_DNA"/>
</dbReference>
<evidence type="ECO:0000313" key="2">
    <source>
        <dbReference type="Proteomes" id="UP000547528"/>
    </source>
</evidence>